<evidence type="ECO:0000313" key="1">
    <source>
        <dbReference type="EMBL" id="GBM27032.1"/>
    </source>
</evidence>
<organism evidence="1 2">
    <name type="scientific">Araneus ventricosus</name>
    <name type="common">Orbweaver spider</name>
    <name type="synonym">Epeira ventricosa</name>
    <dbReference type="NCBI Taxonomy" id="182803"/>
    <lineage>
        <taxon>Eukaryota</taxon>
        <taxon>Metazoa</taxon>
        <taxon>Ecdysozoa</taxon>
        <taxon>Arthropoda</taxon>
        <taxon>Chelicerata</taxon>
        <taxon>Arachnida</taxon>
        <taxon>Araneae</taxon>
        <taxon>Araneomorphae</taxon>
        <taxon>Entelegynae</taxon>
        <taxon>Araneoidea</taxon>
        <taxon>Araneidae</taxon>
        <taxon>Araneus</taxon>
    </lineage>
</organism>
<accession>A0A4Y2ED51</accession>
<name>A0A4Y2ED51_ARAVE</name>
<dbReference type="AlphaFoldDB" id="A0A4Y2ED51"/>
<evidence type="ECO:0000313" key="2">
    <source>
        <dbReference type="Proteomes" id="UP000499080"/>
    </source>
</evidence>
<sequence>MQLFEDIFQKLRQPETELPPPCLSVRGLLKNDRSNNLDTEVGVLMAITATFDPLLKEVRIVVVQAVSGVPVASMKKYAFSFHTILRDRLLSSSYLMRKEFAQETHSSLFSGCNIWPSWNSYVWKHADYRMLKLQTMSSIHPKCEQLLLEFACVIALWNSAKTSTGENDRANRNLLHEQPVSFIKSRRVCKED</sequence>
<comment type="caution">
    <text evidence="1">The sequence shown here is derived from an EMBL/GenBank/DDBJ whole genome shotgun (WGS) entry which is preliminary data.</text>
</comment>
<dbReference type="Proteomes" id="UP000499080">
    <property type="component" value="Unassembled WGS sequence"/>
</dbReference>
<gene>
    <name evidence="1" type="ORF">AVEN_256956_1</name>
</gene>
<reference evidence="1 2" key="1">
    <citation type="journal article" date="2019" name="Sci. Rep.">
        <title>Orb-weaving spider Araneus ventricosus genome elucidates the spidroin gene catalogue.</title>
        <authorList>
            <person name="Kono N."/>
            <person name="Nakamura H."/>
            <person name="Ohtoshi R."/>
            <person name="Moran D.A.P."/>
            <person name="Shinohara A."/>
            <person name="Yoshida Y."/>
            <person name="Fujiwara M."/>
            <person name="Mori M."/>
            <person name="Tomita M."/>
            <person name="Arakawa K."/>
        </authorList>
    </citation>
    <scope>NUCLEOTIDE SEQUENCE [LARGE SCALE GENOMIC DNA]</scope>
</reference>
<proteinExistence type="predicted"/>
<protein>
    <submittedName>
        <fullName evidence="1">Uncharacterized protein</fullName>
    </submittedName>
</protein>
<keyword evidence="2" id="KW-1185">Reference proteome</keyword>
<dbReference type="EMBL" id="BGPR01000575">
    <property type="protein sequence ID" value="GBM27032.1"/>
    <property type="molecule type" value="Genomic_DNA"/>
</dbReference>